<dbReference type="EC" id="3.1.26.4" evidence="3"/>
<accession>A0A430QA44</accession>
<evidence type="ECO:0000256" key="2">
    <source>
        <dbReference type="ARBA" id="ARBA00005300"/>
    </source>
</evidence>
<dbReference type="GO" id="GO:0003676">
    <property type="term" value="F:nucleic acid binding"/>
    <property type="evidence" value="ECO:0007669"/>
    <property type="project" value="InterPro"/>
</dbReference>
<dbReference type="GO" id="GO:0043137">
    <property type="term" value="P:DNA replication, removal of RNA primer"/>
    <property type="evidence" value="ECO:0007669"/>
    <property type="project" value="TreeGrafter"/>
</dbReference>
<evidence type="ECO:0000256" key="3">
    <source>
        <dbReference type="ARBA" id="ARBA00012180"/>
    </source>
</evidence>
<dbReference type="InterPro" id="IPR026794">
    <property type="entry name" value="ADISSP"/>
</dbReference>
<feature type="compositionally biased region" description="Acidic residues" evidence="8">
    <location>
        <begin position="278"/>
        <end position="287"/>
    </location>
</feature>
<dbReference type="GO" id="GO:0004523">
    <property type="term" value="F:RNA-DNA hybrid ribonuclease activity"/>
    <property type="evidence" value="ECO:0007669"/>
    <property type="project" value="UniProtKB-EC"/>
</dbReference>
<sequence>MVYTDGSCNGAHDDRRAGYGVYWGPNHPWNVSERLEGEQTNNRAEIELPINSPSRRKSSKSSEVCLDSEHRTVHFNQMVNEDHLSSSNLSTTISSNPHPLHVARKVSFSDLPLVINVEERQLDGLHQSCITTEDKVIYGEDDDSGHHIEVRLLNRDIDEMPTLPSELKNKPVFEIKLGMLKQATVYRTEFTIPDDLKSGELEILRTVTEMDAKGQGTPLLRSGIHRITENQDYIDSDDYTEWPGYVNTEDDDDQEEESCGVEKAKTTLVATENIDANQGDDNDDESP</sequence>
<feature type="domain" description="RNase H type-1" evidence="9">
    <location>
        <begin position="1"/>
        <end position="82"/>
    </location>
</feature>
<protein>
    <recommendedName>
        <fullName evidence="3">ribonuclease H</fullName>
        <ecNumber evidence="3">3.1.26.4</ecNumber>
    </recommendedName>
</protein>
<keyword evidence="7" id="KW-0378">Hydrolase</keyword>
<dbReference type="PANTHER" id="PTHR10642:SF26">
    <property type="entry name" value="RIBONUCLEASE H1"/>
    <property type="match status" value="1"/>
</dbReference>
<keyword evidence="6" id="KW-0255">Endonuclease</keyword>
<keyword evidence="5" id="KW-0479">Metal-binding</keyword>
<dbReference type="Proteomes" id="UP000290809">
    <property type="component" value="Unassembled WGS sequence"/>
</dbReference>
<dbReference type="AlphaFoldDB" id="A0A430QA44"/>
<dbReference type="InterPro" id="IPR012337">
    <property type="entry name" value="RNaseH-like_sf"/>
</dbReference>
<comment type="caution">
    <text evidence="10">The sequence shown here is derived from an EMBL/GenBank/DDBJ whole genome shotgun (WGS) entry which is preliminary data.</text>
</comment>
<proteinExistence type="inferred from homology"/>
<feature type="region of interest" description="Disordered" evidence="8">
    <location>
        <begin position="244"/>
        <end position="287"/>
    </location>
</feature>
<evidence type="ECO:0000259" key="9">
    <source>
        <dbReference type="Pfam" id="PF00075"/>
    </source>
</evidence>
<keyword evidence="4" id="KW-0540">Nuclease</keyword>
<comment type="similarity">
    <text evidence="2">Belongs to the RNase H family.</text>
</comment>
<evidence type="ECO:0000313" key="10">
    <source>
        <dbReference type="EMBL" id="RTG84545.1"/>
    </source>
</evidence>
<evidence type="ECO:0000256" key="4">
    <source>
        <dbReference type="ARBA" id="ARBA00022722"/>
    </source>
</evidence>
<keyword evidence="11" id="KW-1185">Reference proteome</keyword>
<dbReference type="Pfam" id="PF00075">
    <property type="entry name" value="RNase_H"/>
    <property type="match status" value="1"/>
</dbReference>
<dbReference type="EMBL" id="QMKO01002153">
    <property type="protein sequence ID" value="RTG84545.1"/>
    <property type="molecule type" value="Genomic_DNA"/>
</dbReference>
<dbReference type="InterPro" id="IPR050092">
    <property type="entry name" value="RNase_H"/>
</dbReference>
<dbReference type="Pfam" id="PF15006">
    <property type="entry name" value="DUF4517"/>
    <property type="match status" value="2"/>
</dbReference>
<evidence type="ECO:0000256" key="7">
    <source>
        <dbReference type="ARBA" id="ARBA00022801"/>
    </source>
</evidence>
<dbReference type="Gene3D" id="3.30.420.10">
    <property type="entry name" value="Ribonuclease H-like superfamily/Ribonuclease H"/>
    <property type="match status" value="1"/>
</dbReference>
<evidence type="ECO:0000256" key="6">
    <source>
        <dbReference type="ARBA" id="ARBA00022759"/>
    </source>
</evidence>
<dbReference type="STRING" id="6184.A0A430QA44"/>
<comment type="catalytic activity">
    <reaction evidence="1">
        <text>Endonucleolytic cleavage to 5'-phosphomonoester.</text>
        <dbReference type="EC" id="3.1.26.4"/>
    </reaction>
</comment>
<evidence type="ECO:0000256" key="8">
    <source>
        <dbReference type="SAM" id="MobiDB-lite"/>
    </source>
</evidence>
<dbReference type="GO" id="GO:0046872">
    <property type="term" value="F:metal ion binding"/>
    <property type="evidence" value="ECO:0007669"/>
    <property type="project" value="UniProtKB-KW"/>
</dbReference>
<gene>
    <name evidence="10" type="ORF">DC041_0005928</name>
</gene>
<dbReference type="InterPro" id="IPR036397">
    <property type="entry name" value="RNaseH_sf"/>
</dbReference>
<reference evidence="10 11" key="1">
    <citation type="journal article" date="2019" name="PLoS Pathog.">
        <title>Genome sequence of the bovine parasite Schistosoma bovis Tanzania.</title>
        <authorList>
            <person name="Oey H."/>
            <person name="Zakrzewski M."/>
            <person name="Gobert G."/>
            <person name="Gravermann K."/>
            <person name="Stoye J."/>
            <person name="Jones M."/>
            <person name="Mcmanus D."/>
            <person name="Krause L."/>
        </authorList>
    </citation>
    <scope>NUCLEOTIDE SEQUENCE [LARGE SCALE GENOMIC DNA]</scope>
    <source>
        <strain evidence="10 11">TAN1997</strain>
    </source>
</reference>
<dbReference type="InterPro" id="IPR002156">
    <property type="entry name" value="RNaseH_domain"/>
</dbReference>
<evidence type="ECO:0000256" key="1">
    <source>
        <dbReference type="ARBA" id="ARBA00000077"/>
    </source>
</evidence>
<dbReference type="PANTHER" id="PTHR10642">
    <property type="entry name" value="RIBONUCLEASE H1"/>
    <property type="match status" value="1"/>
</dbReference>
<evidence type="ECO:0000313" key="11">
    <source>
        <dbReference type="Proteomes" id="UP000290809"/>
    </source>
</evidence>
<dbReference type="SUPFAM" id="SSF53098">
    <property type="entry name" value="Ribonuclease H-like"/>
    <property type="match status" value="1"/>
</dbReference>
<feature type="compositionally biased region" description="Acidic residues" evidence="8">
    <location>
        <begin position="248"/>
        <end position="259"/>
    </location>
</feature>
<organism evidence="10 11">
    <name type="scientific">Schistosoma bovis</name>
    <name type="common">Blood fluke</name>
    <dbReference type="NCBI Taxonomy" id="6184"/>
    <lineage>
        <taxon>Eukaryota</taxon>
        <taxon>Metazoa</taxon>
        <taxon>Spiralia</taxon>
        <taxon>Lophotrochozoa</taxon>
        <taxon>Platyhelminthes</taxon>
        <taxon>Trematoda</taxon>
        <taxon>Digenea</taxon>
        <taxon>Strigeidida</taxon>
        <taxon>Schistosomatoidea</taxon>
        <taxon>Schistosomatidae</taxon>
        <taxon>Schistosoma</taxon>
    </lineage>
</organism>
<name>A0A430QA44_SCHBO</name>
<evidence type="ECO:0000256" key="5">
    <source>
        <dbReference type="ARBA" id="ARBA00022723"/>
    </source>
</evidence>